<keyword evidence="6" id="KW-0675">Receptor</keyword>
<keyword evidence="3" id="KW-0597">Phosphoprotein</keyword>
<feature type="chain" id="PRO_5046606952" description="Fc receptor, IgE, high affinity I, gamma polypeptide like" evidence="8">
    <location>
        <begin position="24"/>
        <end position="80"/>
    </location>
</feature>
<dbReference type="GO" id="GO:0019767">
    <property type="term" value="F:IgE receptor activity"/>
    <property type="evidence" value="ECO:0007669"/>
    <property type="project" value="InterPro"/>
</dbReference>
<evidence type="ECO:0000256" key="3">
    <source>
        <dbReference type="ARBA" id="ARBA00022553"/>
    </source>
</evidence>
<evidence type="ECO:0008006" key="11">
    <source>
        <dbReference type="Google" id="ProtNLM"/>
    </source>
</evidence>
<dbReference type="GO" id="GO:0002376">
    <property type="term" value="P:immune system process"/>
    <property type="evidence" value="ECO:0007669"/>
    <property type="project" value="UniProtKB-KW"/>
</dbReference>
<keyword evidence="7" id="KW-1133">Transmembrane helix</keyword>
<keyword evidence="5" id="KW-1015">Disulfide bond</keyword>
<feature type="signal peptide" evidence="8">
    <location>
        <begin position="1"/>
        <end position="23"/>
    </location>
</feature>
<dbReference type="InterPro" id="IPR042340">
    <property type="entry name" value="FCER1G"/>
</dbReference>
<evidence type="ECO:0000256" key="5">
    <source>
        <dbReference type="ARBA" id="ARBA00023157"/>
    </source>
</evidence>
<dbReference type="PANTHER" id="PTHR16803:SF0">
    <property type="entry name" value="HIGH AFFINITY IMMUNOGLOBULIN EPSILON RECEPTOR SUBUNIT GAMMA"/>
    <property type="match status" value="1"/>
</dbReference>
<evidence type="ECO:0000313" key="10">
    <source>
        <dbReference type="Proteomes" id="UP000261620"/>
    </source>
</evidence>
<evidence type="ECO:0000256" key="1">
    <source>
        <dbReference type="ARBA" id="ARBA00004251"/>
    </source>
</evidence>
<evidence type="ECO:0000256" key="6">
    <source>
        <dbReference type="ARBA" id="ARBA00023170"/>
    </source>
</evidence>
<evidence type="ECO:0000256" key="8">
    <source>
        <dbReference type="SAM" id="SignalP"/>
    </source>
</evidence>
<name>A0A3Q3WM43_MOLML</name>
<accession>A0A3Q3WM43</accession>
<dbReference type="Proteomes" id="UP000261620">
    <property type="component" value="Unplaced"/>
</dbReference>
<keyword evidence="7" id="KW-0472">Membrane</keyword>
<evidence type="ECO:0000313" key="9">
    <source>
        <dbReference type="Ensembl" id="ENSMMOP00000016088.1"/>
    </source>
</evidence>
<dbReference type="InterPro" id="IPR021663">
    <property type="entry name" value="CD3_zeta/IgE_Fc_rcpt_gamma"/>
</dbReference>
<dbReference type="Ensembl" id="ENSMMOT00000016354.1">
    <property type="protein sequence ID" value="ENSMMOP00000016088.1"/>
    <property type="gene ID" value="ENSMMOG00000012280.1"/>
</dbReference>
<evidence type="ECO:0000256" key="7">
    <source>
        <dbReference type="SAM" id="Phobius"/>
    </source>
</evidence>
<evidence type="ECO:0000256" key="4">
    <source>
        <dbReference type="ARBA" id="ARBA00022859"/>
    </source>
</evidence>
<reference evidence="9" key="2">
    <citation type="submission" date="2025-09" db="UniProtKB">
        <authorList>
            <consortium name="Ensembl"/>
        </authorList>
    </citation>
    <scope>IDENTIFICATION</scope>
</reference>
<keyword evidence="7" id="KW-0812">Transmembrane</keyword>
<dbReference type="Pfam" id="PF11628">
    <property type="entry name" value="TCR_zetazeta"/>
    <property type="match status" value="1"/>
</dbReference>
<keyword evidence="8" id="KW-0732">Signal</keyword>
<organism evidence="9 10">
    <name type="scientific">Mola mola</name>
    <name type="common">Ocean sunfish</name>
    <name type="synonym">Tetraodon mola</name>
    <dbReference type="NCBI Taxonomy" id="94237"/>
    <lineage>
        <taxon>Eukaryota</taxon>
        <taxon>Metazoa</taxon>
        <taxon>Chordata</taxon>
        <taxon>Craniata</taxon>
        <taxon>Vertebrata</taxon>
        <taxon>Euteleostomi</taxon>
        <taxon>Actinopterygii</taxon>
        <taxon>Neopterygii</taxon>
        <taxon>Teleostei</taxon>
        <taxon>Neoteleostei</taxon>
        <taxon>Acanthomorphata</taxon>
        <taxon>Eupercaria</taxon>
        <taxon>Tetraodontiformes</taxon>
        <taxon>Molidae</taxon>
        <taxon>Mola</taxon>
    </lineage>
</organism>
<dbReference type="OMA" id="MAGWCRN"/>
<feature type="transmembrane region" description="Helical" evidence="7">
    <location>
        <begin position="33"/>
        <end position="51"/>
    </location>
</feature>
<dbReference type="PANTHER" id="PTHR16803">
    <property type="entry name" value="HIGH AFFINITY IMMUNOGLOBULIN EPSILON RECEPTOR GAMMA-SUBUNIT"/>
    <property type="match status" value="1"/>
</dbReference>
<sequence>MSYALKLCILSAMLSFVPSAALSESEICYVLDGILFLYGIILTALYCKIKVGMLHICSYRNTNGLAPHPQETYETIGLKK</sequence>
<keyword evidence="4" id="KW-0391">Immunity</keyword>
<keyword evidence="10" id="KW-1185">Reference proteome</keyword>
<protein>
    <recommendedName>
        <fullName evidence="11">Fc receptor, IgE, high affinity I, gamma polypeptide like</fullName>
    </recommendedName>
</protein>
<evidence type="ECO:0000256" key="2">
    <source>
        <dbReference type="ARBA" id="ARBA00022475"/>
    </source>
</evidence>
<dbReference type="GO" id="GO:0032998">
    <property type="term" value="C:Fc-epsilon receptor I complex"/>
    <property type="evidence" value="ECO:0007669"/>
    <property type="project" value="InterPro"/>
</dbReference>
<dbReference type="STRING" id="94237.ENSMMOP00000016088"/>
<dbReference type="AlphaFoldDB" id="A0A3Q3WM43"/>
<keyword evidence="2" id="KW-1003">Cell membrane</keyword>
<reference evidence="9" key="1">
    <citation type="submission" date="2025-08" db="UniProtKB">
        <authorList>
            <consortium name="Ensembl"/>
        </authorList>
    </citation>
    <scope>IDENTIFICATION</scope>
</reference>
<comment type="subcellular location">
    <subcellularLocation>
        <location evidence="1">Cell membrane</location>
        <topology evidence="1">Single-pass type I membrane protein</topology>
    </subcellularLocation>
</comment>
<proteinExistence type="predicted"/>